<feature type="transmembrane region" description="Helical" evidence="17">
    <location>
        <begin position="288"/>
        <end position="308"/>
    </location>
</feature>
<evidence type="ECO:0000256" key="13">
    <source>
        <dbReference type="ARBA" id="ARBA00023004"/>
    </source>
</evidence>
<dbReference type="Pfam" id="PF00033">
    <property type="entry name" value="Cytochrome_B"/>
    <property type="match status" value="1"/>
</dbReference>
<dbReference type="PANTHER" id="PTHR19271:SF16">
    <property type="entry name" value="CYTOCHROME B"/>
    <property type="match status" value="1"/>
</dbReference>
<comment type="similarity">
    <text evidence="17">Belongs to the cytochrome b family.</text>
</comment>
<dbReference type="InterPro" id="IPR005798">
    <property type="entry name" value="Cyt_b/b6_C"/>
</dbReference>
<feature type="transmembrane region" description="Helical" evidence="17">
    <location>
        <begin position="228"/>
        <end position="247"/>
    </location>
</feature>
<dbReference type="GO" id="GO:0006122">
    <property type="term" value="P:mitochondrial electron transport, ubiquinol to cytochrome c"/>
    <property type="evidence" value="ECO:0007669"/>
    <property type="project" value="TreeGrafter"/>
</dbReference>
<geneLocation type="mitochondrion" evidence="20"/>
<evidence type="ECO:0000256" key="5">
    <source>
        <dbReference type="ARBA" id="ARBA00022448"/>
    </source>
</evidence>
<dbReference type="PROSITE" id="PS51002">
    <property type="entry name" value="CYTB_NTER"/>
    <property type="match status" value="1"/>
</dbReference>
<evidence type="ECO:0000256" key="10">
    <source>
        <dbReference type="ARBA" id="ARBA00022792"/>
    </source>
</evidence>
<proteinExistence type="inferred from homology"/>
<evidence type="ECO:0000256" key="7">
    <source>
        <dbReference type="ARBA" id="ARBA00022660"/>
    </source>
</evidence>
<keyword evidence="9 17" id="KW-0479">Metal-binding</keyword>
<organism evidence="20">
    <name type="scientific">Epitrimerus sabinae</name>
    <dbReference type="NCBI Taxonomy" id="1452570"/>
    <lineage>
        <taxon>Eukaryota</taxon>
        <taxon>Metazoa</taxon>
        <taxon>Ecdysozoa</taxon>
        <taxon>Arthropoda</taxon>
        <taxon>Chelicerata</taxon>
        <taxon>Arachnida</taxon>
        <taxon>Acari</taxon>
        <taxon>Acariformes</taxon>
        <taxon>Trombidiformes</taxon>
        <taxon>Prostigmata</taxon>
        <taxon>Eupodina</taxon>
        <taxon>Eriophyoidea</taxon>
        <taxon>Eriophyidae</taxon>
        <taxon>Phyllocoptinae</taxon>
        <taxon>Phyllocoptini</taxon>
        <taxon>Epitrimerus</taxon>
    </lineage>
</organism>
<evidence type="ECO:0000256" key="12">
    <source>
        <dbReference type="ARBA" id="ARBA00022989"/>
    </source>
</evidence>
<evidence type="ECO:0000256" key="1">
    <source>
        <dbReference type="ARBA" id="ARBA00002566"/>
    </source>
</evidence>
<dbReference type="CTD" id="4519"/>
<keyword evidence="13 17" id="KW-0408">Iron</keyword>
<keyword evidence="6 17" id="KW-0349">Heme</keyword>
<comment type="cofactor">
    <cofactor evidence="17">
        <name>heme b</name>
        <dbReference type="ChEBI" id="CHEBI:60344"/>
    </cofactor>
    <text evidence="17">Binds 2 heme groups non-covalently.</text>
</comment>
<feature type="domain" description="Cytochrome b/b6 C-terminal region profile" evidence="19">
    <location>
        <begin position="209"/>
        <end position="364"/>
    </location>
</feature>
<protein>
    <recommendedName>
        <fullName evidence="4 17">Cytochrome b</fullName>
    </recommendedName>
</protein>
<evidence type="ECO:0000256" key="14">
    <source>
        <dbReference type="ARBA" id="ARBA00023075"/>
    </source>
</evidence>
<reference evidence="20" key="1">
    <citation type="submission" date="2015-05" db="EMBL/GenBank/DDBJ databases">
        <authorList>
            <person name="Wang D.B."/>
            <person name="Wang M."/>
        </authorList>
    </citation>
    <scope>NUCLEOTIDE SEQUENCE</scope>
</reference>
<dbReference type="InterPro" id="IPR005797">
    <property type="entry name" value="Cyt_b/b6_N"/>
</dbReference>
<dbReference type="GO" id="GO:0008121">
    <property type="term" value="F:quinol-cytochrome-c reductase activity"/>
    <property type="evidence" value="ECO:0007669"/>
    <property type="project" value="TreeGrafter"/>
</dbReference>
<evidence type="ECO:0000313" key="20">
    <source>
        <dbReference type="EMBL" id="ALK03793.1"/>
    </source>
</evidence>
<feature type="transmembrane region" description="Helical" evidence="17">
    <location>
        <begin position="177"/>
        <end position="199"/>
    </location>
</feature>
<dbReference type="InterPro" id="IPR048259">
    <property type="entry name" value="Cytochrome_b_N_euk/bac"/>
</dbReference>
<feature type="transmembrane region" description="Helical" evidence="17">
    <location>
        <begin position="111"/>
        <end position="132"/>
    </location>
</feature>
<dbReference type="SUPFAM" id="SSF81342">
    <property type="entry name" value="Transmembrane di-heme cytochromes"/>
    <property type="match status" value="1"/>
</dbReference>
<evidence type="ECO:0000256" key="8">
    <source>
        <dbReference type="ARBA" id="ARBA00022692"/>
    </source>
</evidence>
<dbReference type="RefSeq" id="YP_009228530.1">
    <property type="nucleotide sequence ID" value="NC_029208.1"/>
</dbReference>
<keyword evidence="15 17" id="KW-0496">Mitochondrion</keyword>
<comment type="subunit">
    <text evidence="3">The main subunits of complex b-c1 are: cytochrome b, cytochrome c1 and the Rieske protein.</text>
</comment>
<accession>A0A0U2PGE7</accession>
<evidence type="ECO:0000256" key="3">
    <source>
        <dbReference type="ARBA" id="ARBA00011649"/>
    </source>
</evidence>
<feature type="transmembrane region" description="Helical" evidence="17">
    <location>
        <begin position="139"/>
        <end position="165"/>
    </location>
</feature>
<dbReference type="GO" id="GO:0046872">
    <property type="term" value="F:metal ion binding"/>
    <property type="evidence" value="ECO:0007669"/>
    <property type="project" value="UniProtKB-UniRule"/>
</dbReference>
<keyword evidence="12 17" id="KW-1133">Transmembrane helix</keyword>
<dbReference type="Gene3D" id="1.20.810.10">
    <property type="entry name" value="Cytochrome Bc1 Complex, Chain C"/>
    <property type="match status" value="1"/>
</dbReference>
<evidence type="ECO:0000256" key="6">
    <source>
        <dbReference type="ARBA" id="ARBA00022617"/>
    </source>
</evidence>
<comment type="function">
    <text evidence="1 17">Component of the ubiquinol-cytochrome c reductase complex (complex III or cytochrome b-c1 complex) that is part of the mitochondrial respiratory chain. The b-c1 complex mediates electron transfer from ubiquinol to cytochrome c. Contributes to the generation of a proton gradient across the mitochondrial membrane that is then used for ATP synthesis.</text>
</comment>
<evidence type="ECO:0000259" key="18">
    <source>
        <dbReference type="PROSITE" id="PS51002"/>
    </source>
</evidence>
<keyword evidence="10" id="KW-0999">Mitochondrion inner membrane</keyword>
<evidence type="ECO:0000256" key="17">
    <source>
        <dbReference type="RuleBase" id="RU362117"/>
    </source>
</evidence>
<dbReference type="PANTHER" id="PTHR19271">
    <property type="entry name" value="CYTOCHROME B"/>
    <property type="match status" value="1"/>
</dbReference>
<name>A0A0U2PGE7_9ACAR</name>
<evidence type="ECO:0000256" key="16">
    <source>
        <dbReference type="ARBA" id="ARBA00023136"/>
    </source>
</evidence>
<keyword evidence="14" id="KW-0830">Ubiquinone</keyword>
<dbReference type="InterPro" id="IPR027387">
    <property type="entry name" value="Cytb/b6-like_sf"/>
</dbReference>
<gene>
    <name evidence="20" type="primary">cytb</name>
</gene>
<evidence type="ECO:0000256" key="11">
    <source>
        <dbReference type="ARBA" id="ARBA00022982"/>
    </source>
</evidence>
<feature type="transmembrane region" description="Helical" evidence="17">
    <location>
        <begin position="28"/>
        <end position="55"/>
    </location>
</feature>
<keyword evidence="8 17" id="KW-0812">Transmembrane</keyword>
<evidence type="ECO:0000256" key="2">
    <source>
        <dbReference type="ARBA" id="ARBA00004448"/>
    </source>
</evidence>
<dbReference type="CDD" id="cd00284">
    <property type="entry name" value="Cytochrome_b_N"/>
    <property type="match status" value="1"/>
</dbReference>
<evidence type="ECO:0000256" key="15">
    <source>
        <dbReference type="ARBA" id="ARBA00023128"/>
    </source>
</evidence>
<dbReference type="AlphaFoldDB" id="A0A0U2PGE7"/>
<dbReference type="InterPro" id="IPR036150">
    <property type="entry name" value="Cyt_b/b6_C_sf"/>
</dbReference>
<feature type="transmembrane region" description="Helical" evidence="17">
    <location>
        <begin position="76"/>
        <end position="99"/>
    </location>
</feature>
<evidence type="ECO:0000256" key="4">
    <source>
        <dbReference type="ARBA" id="ARBA00013531"/>
    </source>
</evidence>
<keyword evidence="5 17" id="KW-0813">Transport</keyword>
<dbReference type="GO" id="GO:0016491">
    <property type="term" value="F:oxidoreductase activity"/>
    <property type="evidence" value="ECO:0007669"/>
    <property type="project" value="UniProtKB-UniRule"/>
</dbReference>
<dbReference type="EMBL" id="KR604966">
    <property type="protein sequence ID" value="ALK03793.1"/>
    <property type="molecule type" value="Genomic_DNA"/>
</dbReference>
<dbReference type="GO" id="GO:0005743">
    <property type="term" value="C:mitochondrial inner membrane"/>
    <property type="evidence" value="ECO:0007669"/>
    <property type="project" value="UniProtKB-SubCell"/>
</dbReference>
<feature type="transmembrane region" description="Helical" evidence="17">
    <location>
        <begin position="320"/>
        <end position="338"/>
    </location>
</feature>
<dbReference type="PROSITE" id="PS51003">
    <property type="entry name" value="CYTB_CTER"/>
    <property type="match status" value="1"/>
</dbReference>
<keyword evidence="16 17" id="KW-0472">Membrane</keyword>
<feature type="domain" description="Cytochrome b/b6 N-terminal region profile" evidence="18">
    <location>
        <begin position="1"/>
        <end position="208"/>
    </location>
</feature>
<keyword evidence="11 17" id="KW-0249">Electron transport</keyword>
<sequence>MIDRKEKITVKILNNTLWDLPSPTSMSYFWNFGSTLGLCLAVQILTGLLLTFHYTSYASESFSSIVEIMREVWSGWMFRFIHMNGASVFFLFVYLHLFRGMFFLSAVHKDVWLSGVTILLLLMAISFLGYVLPWGQMSYWAVAVITNLFSVVPLIGNSLVNWIWGGFSVGAPTLTRFYSLHFLLPFVLSFLVLTHLYFLHKEGSSNNLGLNSNMDKSPFHPYFSIKDLYFIIGVLVISMLISFYYPYILGDPVNSVPANAMQTPIHIQPEWYFLPSYAILRSLPSKTAGVLALALSVSIFYLIPFFQLKFSTKFSNFRYLMFWSVIFSFAFLMKMGALPAEEPYTSMSKVGSMFYFSTILCLNL</sequence>
<dbReference type="GeneID" id="26833581"/>
<evidence type="ECO:0000256" key="9">
    <source>
        <dbReference type="ARBA" id="ARBA00022723"/>
    </source>
</evidence>
<comment type="subcellular location">
    <subcellularLocation>
        <location evidence="2">Mitochondrion inner membrane</location>
        <topology evidence="2">Multi-pass membrane protein</topology>
    </subcellularLocation>
</comment>
<dbReference type="SUPFAM" id="SSF81648">
    <property type="entry name" value="a domain/subunit of cytochrome bc1 complex (Ubiquinol-cytochrome c reductase)"/>
    <property type="match status" value="1"/>
</dbReference>
<dbReference type="Pfam" id="PF00032">
    <property type="entry name" value="Cytochrom_B_C"/>
    <property type="match status" value="1"/>
</dbReference>
<keyword evidence="7 17" id="KW-0679">Respiratory chain</keyword>
<dbReference type="InterPro" id="IPR016174">
    <property type="entry name" value="Di-haem_cyt_TM"/>
</dbReference>
<reference evidence="20" key="2">
    <citation type="journal article" date="2016" name="Sci. Rep.">
        <title>Mitochondrial genome evolution and tRNA truncation in Acariformes mites: new evidence from eriophyoid mites.</title>
        <authorList>
            <person name="Xue X.F."/>
            <person name="Guo J.F."/>
            <person name="Dong Y."/>
            <person name="Hong X.Y."/>
            <person name="Shao R."/>
        </authorList>
    </citation>
    <scope>NUCLEOTIDE SEQUENCE</scope>
</reference>
<evidence type="ECO:0000259" key="19">
    <source>
        <dbReference type="PROSITE" id="PS51003"/>
    </source>
</evidence>